<gene>
    <name evidence="1" type="ORF">GCM10011579_023980</name>
</gene>
<evidence type="ECO:0000313" key="1">
    <source>
        <dbReference type="EMBL" id="GGN59590.1"/>
    </source>
</evidence>
<keyword evidence="2" id="KW-1185">Reference proteome</keyword>
<proteinExistence type="predicted"/>
<protein>
    <submittedName>
        <fullName evidence="1">Uncharacterized protein</fullName>
    </submittedName>
</protein>
<accession>A0A918D2J9</accession>
<name>A0A918D2J9_9ACTN</name>
<comment type="caution">
    <text evidence="1">The sequence shown here is derived from an EMBL/GenBank/DDBJ whole genome shotgun (WGS) entry which is preliminary data.</text>
</comment>
<dbReference type="EMBL" id="BMMM01000003">
    <property type="protein sequence ID" value="GGN59590.1"/>
    <property type="molecule type" value="Genomic_DNA"/>
</dbReference>
<dbReference type="AlphaFoldDB" id="A0A918D2J9"/>
<reference evidence="1 2" key="1">
    <citation type="journal article" date="2014" name="Int. J. Syst. Evol. Microbiol.">
        <title>Complete genome sequence of Corynebacterium casei LMG S-19264T (=DSM 44701T), isolated from a smear-ripened cheese.</title>
        <authorList>
            <consortium name="US DOE Joint Genome Institute (JGI-PGF)"/>
            <person name="Walter F."/>
            <person name="Albersmeier A."/>
            <person name="Kalinowski J."/>
            <person name="Ruckert C."/>
        </authorList>
    </citation>
    <scope>NUCLEOTIDE SEQUENCE [LARGE SCALE GENOMIC DNA]</scope>
    <source>
        <strain evidence="1 2">CGMCC 4.7111</strain>
    </source>
</reference>
<dbReference type="Proteomes" id="UP000600365">
    <property type="component" value="Unassembled WGS sequence"/>
</dbReference>
<organism evidence="1 2">
    <name type="scientific">Streptomyces albiflavescens</name>
    <dbReference type="NCBI Taxonomy" id="1623582"/>
    <lineage>
        <taxon>Bacteria</taxon>
        <taxon>Bacillati</taxon>
        <taxon>Actinomycetota</taxon>
        <taxon>Actinomycetes</taxon>
        <taxon>Kitasatosporales</taxon>
        <taxon>Streptomycetaceae</taxon>
        <taxon>Streptomyces</taxon>
    </lineage>
</organism>
<evidence type="ECO:0000313" key="2">
    <source>
        <dbReference type="Proteomes" id="UP000600365"/>
    </source>
</evidence>
<sequence>MLSRGALCAAAGARKAAIRAAVAAVASDLQVVKRMRRAGIGMRGTYPGQLVCKRGPVTVRKARGAQGPRSDVKGPCGAIAHVGRMAIV</sequence>